<protein>
    <submittedName>
        <fullName evidence="2">Protein of uncharacterized function (DUF3298)</fullName>
    </submittedName>
</protein>
<name>A0A239TET8_9FIRM</name>
<evidence type="ECO:0000313" key="3">
    <source>
        <dbReference type="Proteomes" id="UP000215383"/>
    </source>
</evidence>
<gene>
    <name evidence="2" type="ORF">SAMEA4364220_00526</name>
</gene>
<feature type="signal peptide" evidence="1">
    <location>
        <begin position="1"/>
        <end position="24"/>
    </location>
</feature>
<keyword evidence="3" id="KW-1185">Reference proteome</keyword>
<dbReference type="GeneID" id="78506557"/>
<keyword evidence="1" id="KW-0732">Signal</keyword>
<feature type="chain" id="PRO_5011279343" evidence="1">
    <location>
        <begin position="25"/>
        <end position="217"/>
    </location>
</feature>
<reference evidence="2 3" key="1">
    <citation type="submission" date="2017-06" db="EMBL/GenBank/DDBJ databases">
        <authorList>
            <consortium name="Pathogen Informatics"/>
        </authorList>
    </citation>
    <scope>NUCLEOTIDE SEQUENCE [LARGE SCALE GENOMIC DNA]</scope>
    <source>
        <strain evidence="2 3">NCTC10570</strain>
    </source>
</reference>
<dbReference type="RefSeq" id="WP_027890843.1">
    <property type="nucleotide sequence ID" value="NZ_LT906446.1"/>
</dbReference>
<dbReference type="AlphaFoldDB" id="A0A239TET8"/>
<dbReference type="Gene3D" id="3.30.565.40">
    <property type="entry name" value="Fervidobacterium nodosum Rt17-B1 like"/>
    <property type="match status" value="1"/>
</dbReference>
<sequence length="217" mass="24401">MKNYFIIGLISLLILGVIPSTSQAKVSNGFLTNDNNTCQITYPVVQIDNRKIREKINDDILSQAEELKQQVDSSMYTKADMTYYEKYEDDNIISLMFYVNKTRKFSSQSNLSGYTVTYDKHTGEKVPVTRYLTITLEQLQDALNNSRAYAVDGLDNGVNLEVPIPYVSDNYFICHDGSIGLLYQPGDLMPEDAGACKIIVSPETIAEVNEINNPVIK</sequence>
<dbReference type="Proteomes" id="UP000215383">
    <property type="component" value="Chromosome 1"/>
</dbReference>
<evidence type="ECO:0000313" key="2">
    <source>
        <dbReference type="EMBL" id="SNU96106.1"/>
    </source>
</evidence>
<evidence type="ECO:0000256" key="1">
    <source>
        <dbReference type="SAM" id="SignalP"/>
    </source>
</evidence>
<organism evidence="2 3">
    <name type="scientific">Megamonas hypermegale</name>
    <dbReference type="NCBI Taxonomy" id="158847"/>
    <lineage>
        <taxon>Bacteria</taxon>
        <taxon>Bacillati</taxon>
        <taxon>Bacillota</taxon>
        <taxon>Negativicutes</taxon>
        <taxon>Selenomonadales</taxon>
        <taxon>Selenomonadaceae</taxon>
        <taxon>Megamonas</taxon>
    </lineage>
</organism>
<dbReference type="eggNOG" id="ENOG50331HB">
    <property type="taxonomic scope" value="Bacteria"/>
</dbReference>
<accession>A0A239TET8</accession>
<dbReference type="EMBL" id="LT906446">
    <property type="protein sequence ID" value="SNU96106.1"/>
    <property type="molecule type" value="Genomic_DNA"/>
</dbReference>
<proteinExistence type="predicted"/>